<evidence type="ECO:0000313" key="2">
    <source>
        <dbReference type="Proteomes" id="UP000551353"/>
    </source>
</evidence>
<gene>
    <name evidence="1" type="ORF">GGD56_000515</name>
</gene>
<accession>A0ABR6IFQ4</accession>
<proteinExistence type="predicted"/>
<name>A0ABR6IFQ4_9HYPH</name>
<comment type="caution">
    <text evidence="1">The sequence shown here is derived from an EMBL/GenBank/DDBJ whole genome shotgun (WGS) entry which is preliminary data.</text>
</comment>
<protein>
    <submittedName>
        <fullName evidence="1">Uncharacterized protein</fullName>
    </submittedName>
</protein>
<sequence>MEPIDDLLRLRRAFTSGLRIQTAAVSADELDGGTIPQPPGCTIDTPVIEKVSNGATLEINHDGPVSCCSSPAPVVDANHSSEAQ</sequence>
<dbReference type="EMBL" id="JACIFX010000001">
    <property type="protein sequence ID" value="MBB4226695.1"/>
    <property type="molecule type" value="Genomic_DNA"/>
</dbReference>
<reference evidence="1 2" key="1">
    <citation type="submission" date="2020-08" db="EMBL/GenBank/DDBJ databases">
        <title>Genomic Encyclopedia of Type Strains, Phase IV (KMG-V): Genome sequencing to study the core and pangenomes of soil and plant-associated prokaryotes.</title>
        <authorList>
            <person name="Whitman W."/>
        </authorList>
    </citation>
    <scope>NUCLEOTIDE SEQUENCE [LARGE SCALE GENOMIC DNA]</scope>
    <source>
        <strain evidence="1 2">SEMIA 4087</strain>
    </source>
</reference>
<keyword evidence="2" id="KW-1185">Reference proteome</keyword>
<organism evidence="1 2">
    <name type="scientific">Rhizobium mongolense</name>
    <dbReference type="NCBI Taxonomy" id="57676"/>
    <lineage>
        <taxon>Bacteria</taxon>
        <taxon>Pseudomonadati</taxon>
        <taxon>Pseudomonadota</taxon>
        <taxon>Alphaproteobacteria</taxon>
        <taxon>Hyphomicrobiales</taxon>
        <taxon>Rhizobiaceae</taxon>
        <taxon>Rhizobium/Agrobacterium group</taxon>
        <taxon>Rhizobium</taxon>
    </lineage>
</organism>
<dbReference type="Proteomes" id="UP000551353">
    <property type="component" value="Unassembled WGS sequence"/>
</dbReference>
<evidence type="ECO:0000313" key="1">
    <source>
        <dbReference type="EMBL" id="MBB4226695.1"/>
    </source>
</evidence>